<accession>K8EBJ3</accession>
<dbReference type="PANTHER" id="PTHR46032:SF5">
    <property type="entry name" value="ST3 BETA-GALACTOSIDE ALPHA-2,3-SIALYLTRANSFERASE 8"/>
    <property type="match status" value="1"/>
</dbReference>
<reference evidence="11 12" key="1">
    <citation type="submission" date="2011-10" db="EMBL/GenBank/DDBJ databases">
        <authorList>
            <person name="Genoscope - CEA"/>
        </authorList>
    </citation>
    <scope>NUCLEOTIDE SEQUENCE [LARGE SCALE GENOMIC DNA]</scope>
    <source>
        <strain evidence="11 12">RCC 1105</strain>
    </source>
</reference>
<evidence type="ECO:0000313" key="12">
    <source>
        <dbReference type="Proteomes" id="UP000198341"/>
    </source>
</evidence>
<evidence type="ECO:0000256" key="8">
    <source>
        <dbReference type="ARBA" id="ARBA00023034"/>
    </source>
</evidence>
<dbReference type="GO" id="GO:0097503">
    <property type="term" value="P:sialylation"/>
    <property type="evidence" value="ECO:0007669"/>
    <property type="project" value="TreeGrafter"/>
</dbReference>
<dbReference type="GO" id="GO:0000139">
    <property type="term" value="C:Golgi membrane"/>
    <property type="evidence" value="ECO:0007669"/>
    <property type="project" value="UniProtKB-SubCell"/>
</dbReference>
<keyword evidence="9" id="KW-0472">Membrane</keyword>
<dbReference type="PANTHER" id="PTHR46032">
    <property type="entry name" value="ALPHA-2,3-SIALYLTRANSFERASE ST3GAL I ISOFORM X1"/>
    <property type="match status" value="1"/>
</dbReference>
<dbReference type="RefSeq" id="XP_007515062.1">
    <property type="nucleotide sequence ID" value="XM_007515000.1"/>
</dbReference>
<dbReference type="InterPro" id="IPR038578">
    <property type="entry name" value="GT29-like_sf"/>
</dbReference>
<dbReference type="eggNOG" id="KOG2692">
    <property type="taxonomic scope" value="Eukaryota"/>
</dbReference>
<keyword evidence="4" id="KW-0808">Transferase</keyword>
<evidence type="ECO:0000256" key="4">
    <source>
        <dbReference type="ARBA" id="ARBA00022679"/>
    </source>
</evidence>
<evidence type="ECO:0000256" key="5">
    <source>
        <dbReference type="ARBA" id="ARBA00022692"/>
    </source>
</evidence>
<dbReference type="OrthoDB" id="10264956at2759"/>
<keyword evidence="12" id="KW-1185">Reference proteome</keyword>
<dbReference type="InterPro" id="IPR001675">
    <property type="entry name" value="Glyco_trans_29"/>
</dbReference>
<keyword evidence="6" id="KW-0735">Signal-anchor</keyword>
<dbReference type="GO" id="GO:0003836">
    <property type="term" value="F:beta-galactoside (CMP) alpha-2,3-sialyltransferase activity"/>
    <property type="evidence" value="ECO:0007669"/>
    <property type="project" value="TreeGrafter"/>
</dbReference>
<proteinExistence type="inferred from homology"/>
<evidence type="ECO:0000256" key="1">
    <source>
        <dbReference type="ARBA" id="ARBA00004323"/>
    </source>
</evidence>
<evidence type="ECO:0000256" key="10">
    <source>
        <dbReference type="ARBA" id="ARBA00023180"/>
    </source>
</evidence>
<keyword evidence="7" id="KW-1133">Transmembrane helix</keyword>
<dbReference type="Proteomes" id="UP000198341">
    <property type="component" value="Chromosome 2"/>
</dbReference>
<dbReference type="Gene3D" id="3.90.1480.20">
    <property type="entry name" value="Glycosyl transferase family 29"/>
    <property type="match status" value="1"/>
</dbReference>
<evidence type="ECO:0000256" key="2">
    <source>
        <dbReference type="ARBA" id="ARBA00006003"/>
    </source>
</evidence>
<comment type="subcellular location">
    <subcellularLocation>
        <location evidence="1">Golgi apparatus membrane</location>
        <topology evidence="1">Single-pass type II membrane protein</topology>
    </subcellularLocation>
</comment>
<dbReference type="EMBL" id="FO082277">
    <property type="protein sequence ID" value="CCO15302.1"/>
    <property type="molecule type" value="Genomic_DNA"/>
</dbReference>
<keyword evidence="10" id="KW-0325">Glycoprotein</keyword>
<evidence type="ECO:0000256" key="7">
    <source>
        <dbReference type="ARBA" id="ARBA00022989"/>
    </source>
</evidence>
<name>K8EBJ3_9CHLO</name>
<dbReference type="KEGG" id="bpg:Bathy02g02790"/>
<evidence type="ECO:0000256" key="9">
    <source>
        <dbReference type="ARBA" id="ARBA00023136"/>
    </source>
</evidence>
<keyword evidence="5" id="KW-0812">Transmembrane</keyword>
<dbReference type="InterPro" id="IPR051757">
    <property type="entry name" value="Beta-gal_alpha2-3_sialyltrans"/>
</dbReference>
<evidence type="ECO:0000313" key="11">
    <source>
        <dbReference type="EMBL" id="CCO15302.1"/>
    </source>
</evidence>
<protein>
    <submittedName>
        <fullName evidence="11">Beta-galactoside alpha-2,6-sialyltransferase 1</fullName>
    </submittedName>
</protein>
<dbReference type="Pfam" id="PF00777">
    <property type="entry name" value="Glyco_transf_29"/>
    <property type="match status" value="1"/>
</dbReference>
<keyword evidence="8" id="KW-0333">Golgi apparatus</keyword>
<evidence type="ECO:0000256" key="3">
    <source>
        <dbReference type="ARBA" id="ARBA00022676"/>
    </source>
</evidence>
<sequence length="455" mass="49347">MKSHLRGRTSLENNNNLNVPKAFLALLVFVLVFLGLRAFVVDSILEDTNTKNMNNNEYKGEAFRLVEKQTQKHDRRVELGMEWFRTHSGGGNRCALDKKGACGRHATCVKNVCVCAVLYGGKSCDEHIDLPEVYVDGEDADGEDEDAREKMLRLLSPAQKTAREQASKGVGKVKDTTEGIAFEGALTLNKETCGSAGTARVSALTVKLPSKRSDDARVGGGLIGGLFGNKDGKSGASGKGFVNVGTVEQTVLNRLAETDVVTPKEEPWTSCAVVGKSGVLLSYENGPNIDQHQAIIRVDDLPTRGFEQSVGSRTTVRICGDAKLPFCQKYIREGAEETLIANITNGNSLRAFARMHRVHDNGVGAVTKKRLKLEAFHPEFMEFLAEAIEGISPMTTEAQAIMFALLNCASVDIYGIGLGPNEGFATRYDDELGNRGDVDTRCTILGWRTSPRGAS</sequence>
<dbReference type="AlphaFoldDB" id="K8EBJ3"/>
<evidence type="ECO:0000256" key="6">
    <source>
        <dbReference type="ARBA" id="ARBA00022968"/>
    </source>
</evidence>
<dbReference type="GeneID" id="19017392"/>
<comment type="similarity">
    <text evidence="2">Belongs to the glycosyltransferase 29 family.</text>
</comment>
<gene>
    <name evidence="11" type="ORF">Bathy02g02790</name>
</gene>
<organism evidence="11 12">
    <name type="scientific">Bathycoccus prasinos</name>
    <dbReference type="NCBI Taxonomy" id="41875"/>
    <lineage>
        <taxon>Eukaryota</taxon>
        <taxon>Viridiplantae</taxon>
        <taxon>Chlorophyta</taxon>
        <taxon>Mamiellophyceae</taxon>
        <taxon>Mamiellales</taxon>
        <taxon>Bathycoccaceae</taxon>
        <taxon>Bathycoccus</taxon>
    </lineage>
</organism>
<keyword evidence="3" id="KW-0328">Glycosyltransferase</keyword>